<dbReference type="Gene3D" id="4.10.240.10">
    <property type="entry name" value="Zn(2)-C6 fungal-type DNA-binding domain"/>
    <property type="match status" value="1"/>
</dbReference>
<dbReference type="InterPro" id="IPR001138">
    <property type="entry name" value="Zn2Cys6_DnaBD"/>
</dbReference>
<accession>A0A9P8VXE8</accession>
<comment type="caution">
    <text evidence="5">The sequence shown here is derived from an EMBL/GenBank/DDBJ whole genome shotgun (WGS) entry which is preliminary data.</text>
</comment>
<evidence type="ECO:0000313" key="5">
    <source>
        <dbReference type="EMBL" id="KAH6879843.1"/>
    </source>
</evidence>
<dbReference type="OrthoDB" id="5295362at2759"/>
<evidence type="ECO:0000313" key="6">
    <source>
        <dbReference type="Proteomes" id="UP000777438"/>
    </source>
</evidence>
<dbReference type="PROSITE" id="PS00463">
    <property type="entry name" value="ZN2_CY6_FUNGAL_1"/>
    <property type="match status" value="1"/>
</dbReference>
<keyword evidence="3" id="KW-0812">Transmembrane</keyword>
<sequence>MPPRRTHTKSRTGCANCKRRKVKCDEAYPICFNCERHGVPCSLSTSTPNVSLNDRSATTPAHSGDGNAARSRNDVAVTSASEQIAPFPPQELLSQDFELLHHYCTKEMTHVWRICIPREGYQHSFVMHGVLAISAAHKAYLMPSNRQTYLSLLDYHQTVGSEGFRSALQNICPEIGIALFSFASIVVLYLYTLPNRFINGQLEDPIRNMSEIIVLLRGIKTALAPLMPGVLRSELASLIYGIWPLDFGEPGKQSLECSAKLIALAGAHIETGAVLAWMYGIHESILMDIRSHRPHALVILAYYSVFLATLEKRFWYARGWAR</sequence>
<dbReference type="PROSITE" id="PS50048">
    <property type="entry name" value="ZN2_CY6_FUNGAL_2"/>
    <property type="match status" value="1"/>
</dbReference>
<dbReference type="Pfam" id="PF00172">
    <property type="entry name" value="Zn_clus"/>
    <property type="match status" value="1"/>
</dbReference>
<proteinExistence type="predicted"/>
<dbReference type="PANTHER" id="PTHR47784">
    <property type="entry name" value="STEROL UPTAKE CONTROL PROTEIN 2"/>
    <property type="match status" value="1"/>
</dbReference>
<dbReference type="GO" id="GO:0008270">
    <property type="term" value="F:zinc ion binding"/>
    <property type="evidence" value="ECO:0007669"/>
    <property type="project" value="InterPro"/>
</dbReference>
<feature type="domain" description="Zn(2)-C6 fungal-type" evidence="4">
    <location>
        <begin position="13"/>
        <end position="43"/>
    </location>
</feature>
<organism evidence="5 6">
    <name type="scientific">Thelonectria olida</name>
    <dbReference type="NCBI Taxonomy" id="1576542"/>
    <lineage>
        <taxon>Eukaryota</taxon>
        <taxon>Fungi</taxon>
        <taxon>Dikarya</taxon>
        <taxon>Ascomycota</taxon>
        <taxon>Pezizomycotina</taxon>
        <taxon>Sordariomycetes</taxon>
        <taxon>Hypocreomycetidae</taxon>
        <taxon>Hypocreales</taxon>
        <taxon>Nectriaceae</taxon>
        <taxon>Thelonectria</taxon>
    </lineage>
</organism>
<dbReference type="CDD" id="cd00067">
    <property type="entry name" value="GAL4"/>
    <property type="match status" value="1"/>
</dbReference>
<keyword evidence="3" id="KW-0472">Membrane</keyword>
<dbReference type="PANTHER" id="PTHR47784:SF5">
    <property type="entry name" value="STEROL UPTAKE CONTROL PROTEIN 2"/>
    <property type="match status" value="1"/>
</dbReference>
<dbReference type="SMART" id="SM00066">
    <property type="entry name" value="GAL4"/>
    <property type="match status" value="1"/>
</dbReference>
<reference evidence="5 6" key="1">
    <citation type="journal article" date="2021" name="Nat. Commun.">
        <title>Genetic determinants of endophytism in the Arabidopsis root mycobiome.</title>
        <authorList>
            <person name="Mesny F."/>
            <person name="Miyauchi S."/>
            <person name="Thiergart T."/>
            <person name="Pickel B."/>
            <person name="Atanasova L."/>
            <person name="Karlsson M."/>
            <person name="Huettel B."/>
            <person name="Barry K.W."/>
            <person name="Haridas S."/>
            <person name="Chen C."/>
            <person name="Bauer D."/>
            <person name="Andreopoulos W."/>
            <person name="Pangilinan J."/>
            <person name="LaButti K."/>
            <person name="Riley R."/>
            <person name="Lipzen A."/>
            <person name="Clum A."/>
            <person name="Drula E."/>
            <person name="Henrissat B."/>
            <person name="Kohler A."/>
            <person name="Grigoriev I.V."/>
            <person name="Martin F.M."/>
            <person name="Hacquard S."/>
        </authorList>
    </citation>
    <scope>NUCLEOTIDE SEQUENCE [LARGE SCALE GENOMIC DNA]</scope>
    <source>
        <strain evidence="5 6">MPI-CAGE-CH-0241</strain>
    </source>
</reference>
<feature type="compositionally biased region" description="Polar residues" evidence="2">
    <location>
        <begin position="50"/>
        <end position="61"/>
    </location>
</feature>
<evidence type="ECO:0000256" key="3">
    <source>
        <dbReference type="SAM" id="Phobius"/>
    </source>
</evidence>
<dbReference type="InterPro" id="IPR053157">
    <property type="entry name" value="Sterol_Uptake_Regulator"/>
</dbReference>
<keyword evidence="3" id="KW-1133">Transmembrane helix</keyword>
<keyword evidence="6" id="KW-1185">Reference proteome</keyword>
<evidence type="ECO:0000259" key="4">
    <source>
        <dbReference type="PROSITE" id="PS50048"/>
    </source>
</evidence>
<dbReference type="AlphaFoldDB" id="A0A9P8VXE8"/>
<dbReference type="GO" id="GO:0001228">
    <property type="term" value="F:DNA-binding transcription activator activity, RNA polymerase II-specific"/>
    <property type="evidence" value="ECO:0007669"/>
    <property type="project" value="TreeGrafter"/>
</dbReference>
<evidence type="ECO:0000256" key="1">
    <source>
        <dbReference type="ARBA" id="ARBA00023242"/>
    </source>
</evidence>
<feature type="transmembrane region" description="Helical" evidence="3">
    <location>
        <begin position="175"/>
        <end position="193"/>
    </location>
</feature>
<dbReference type="InterPro" id="IPR036864">
    <property type="entry name" value="Zn2-C6_fun-type_DNA-bd_sf"/>
</dbReference>
<evidence type="ECO:0000256" key="2">
    <source>
        <dbReference type="SAM" id="MobiDB-lite"/>
    </source>
</evidence>
<gene>
    <name evidence="5" type="ORF">B0T10DRAFT_582520</name>
</gene>
<dbReference type="SUPFAM" id="SSF57701">
    <property type="entry name" value="Zn2/Cys6 DNA-binding domain"/>
    <property type="match status" value="1"/>
</dbReference>
<protein>
    <recommendedName>
        <fullName evidence="4">Zn(2)-C6 fungal-type domain-containing protein</fullName>
    </recommendedName>
</protein>
<feature type="region of interest" description="Disordered" evidence="2">
    <location>
        <begin position="50"/>
        <end position="75"/>
    </location>
</feature>
<dbReference type="Proteomes" id="UP000777438">
    <property type="component" value="Unassembled WGS sequence"/>
</dbReference>
<dbReference type="EMBL" id="JAGPYM010000028">
    <property type="protein sequence ID" value="KAH6879843.1"/>
    <property type="molecule type" value="Genomic_DNA"/>
</dbReference>
<keyword evidence="1" id="KW-0539">Nucleus</keyword>
<name>A0A9P8VXE8_9HYPO</name>